<sequence length="144" mass="16235">NKIPTENLAQRPKTVATKSRRVLLQIKPETCDVGFGTCKPEITIEDVHYSEEKIQFYTGLPNYHTFEALFTTLTNLDNNTLSSGTGRTRKHRPSIVFLPELHVLKKLVPSCFSAFSDTGIVLDCTEIFVQRPSYGGQGFYSFET</sequence>
<organism evidence="1 2">
    <name type="scientific">Mya arenaria</name>
    <name type="common">Soft-shell clam</name>
    <dbReference type="NCBI Taxonomy" id="6604"/>
    <lineage>
        <taxon>Eukaryota</taxon>
        <taxon>Metazoa</taxon>
        <taxon>Spiralia</taxon>
        <taxon>Lophotrochozoa</taxon>
        <taxon>Mollusca</taxon>
        <taxon>Bivalvia</taxon>
        <taxon>Autobranchia</taxon>
        <taxon>Heteroconchia</taxon>
        <taxon>Euheterodonta</taxon>
        <taxon>Imparidentia</taxon>
        <taxon>Neoheterodontei</taxon>
        <taxon>Myida</taxon>
        <taxon>Myoidea</taxon>
        <taxon>Myidae</taxon>
        <taxon>Mya</taxon>
    </lineage>
</organism>
<reference evidence="1" key="1">
    <citation type="submission" date="2022-11" db="EMBL/GenBank/DDBJ databases">
        <title>Centuries of genome instability and evolution in soft-shell clam transmissible cancer (bioRxiv).</title>
        <authorList>
            <person name="Hart S.F.M."/>
            <person name="Yonemitsu M.A."/>
            <person name="Giersch R.M."/>
            <person name="Beal B.F."/>
            <person name="Arriagada G."/>
            <person name="Davis B.W."/>
            <person name="Ostrander E.A."/>
            <person name="Goff S.P."/>
            <person name="Metzger M.J."/>
        </authorList>
    </citation>
    <scope>NUCLEOTIDE SEQUENCE</scope>
    <source>
        <strain evidence="1">MELC-2E11</strain>
        <tissue evidence="1">Siphon/mantle</tissue>
    </source>
</reference>
<proteinExistence type="predicted"/>
<dbReference type="PANTHER" id="PTHR23080">
    <property type="entry name" value="THAP DOMAIN PROTEIN"/>
    <property type="match status" value="1"/>
</dbReference>
<protein>
    <submittedName>
        <fullName evidence="1">Uncharacterized protein</fullName>
    </submittedName>
</protein>
<dbReference type="Proteomes" id="UP001164746">
    <property type="component" value="Chromosome 13"/>
</dbReference>
<accession>A0ABY7FUU3</accession>
<keyword evidence="2" id="KW-1185">Reference proteome</keyword>
<gene>
    <name evidence="1" type="ORF">MAR_038285</name>
</gene>
<feature type="non-terminal residue" evidence="1">
    <location>
        <position position="1"/>
    </location>
</feature>
<evidence type="ECO:0000313" key="2">
    <source>
        <dbReference type="Proteomes" id="UP001164746"/>
    </source>
</evidence>
<name>A0ABY7FUU3_MYAAR</name>
<dbReference type="EMBL" id="CP111024">
    <property type="protein sequence ID" value="WAR24616.1"/>
    <property type="molecule type" value="Genomic_DNA"/>
</dbReference>
<evidence type="ECO:0000313" key="1">
    <source>
        <dbReference type="EMBL" id="WAR24616.1"/>
    </source>
</evidence>